<reference evidence="2" key="1">
    <citation type="journal article" date="2021" name="PeerJ">
        <title>Extensive microbial diversity within the chicken gut microbiome revealed by metagenomics and culture.</title>
        <authorList>
            <person name="Gilroy R."/>
            <person name="Ravi A."/>
            <person name="Getino M."/>
            <person name="Pursley I."/>
            <person name="Horton D.L."/>
            <person name="Alikhan N.F."/>
            <person name="Baker D."/>
            <person name="Gharbi K."/>
            <person name="Hall N."/>
            <person name="Watson M."/>
            <person name="Adriaenssens E.M."/>
            <person name="Foster-Nyarko E."/>
            <person name="Jarju S."/>
            <person name="Secka A."/>
            <person name="Antonio M."/>
            <person name="Oren A."/>
            <person name="Chaudhuri R.R."/>
            <person name="La Ragione R."/>
            <person name="Hildebrand F."/>
            <person name="Pallen M.J."/>
        </authorList>
    </citation>
    <scope>NUCLEOTIDE SEQUENCE</scope>
    <source>
        <strain evidence="2">CHK171-7178</strain>
    </source>
</reference>
<protein>
    <submittedName>
        <fullName evidence="2">MBL fold metallo-hydrolase</fullName>
    </submittedName>
</protein>
<dbReference type="InterPro" id="IPR050855">
    <property type="entry name" value="NDM-1-like"/>
</dbReference>
<dbReference type="Proteomes" id="UP000698173">
    <property type="component" value="Unassembled WGS sequence"/>
</dbReference>
<dbReference type="Gene3D" id="3.60.15.10">
    <property type="entry name" value="Ribonuclease Z/Hydroxyacylglutathione hydrolase-like"/>
    <property type="match status" value="1"/>
</dbReference>
<reference evidence="2" key="2">
    <citation type="submission" date="2021-09" db="EMBL/GenBank/DDBJ databases">
        <authorList>
            <person name="Gilroy R."/>
        </authorList>
    </citation>
    <scope>NUCLEOTIDE SEQUENCE</scope>
    <source>
        <strain evidence="2">CHK171-7178</strain>
    </source>
</reference>
<dbReference type="InterPro" id="IPR001279">
    <property type="entry name" value="Metallo-B-lactamas"/>
</dbReference>
<dbReference type="SUPFAM" id="SSF56281">
    <property type="entry name" value="Metallo-hydrolase/oxidoreductase"/>
    <property type="match status" value="1"/>
</dbReference>
<dbReference type="SMART" id="SM00849">
    <property type="entry name" value="Lactamase_B"/>
    <property type="match status" value="1"/>
</dbReference>
<accession>A0A921KEF0</accession>
<proteinExistence type="predicted"/>
<dbReference type="InterPro" id="IPR036866">
    <property type="entry name" value="RibonucZ/Hydroxyglut_hydro"/>
</dbReference>
<gene>
    <name evidence="2" type="ORF">K8V56_15935</name>
</gene>
<organism evidence="2 3">
    <name type="scientific">Sporosarcina psychrophila</name>
    <name type="common">Bacillus psychrophilus</name>
    <dbReference type="NCBI Taxonomy" id="1476"/>
    <lineage>
        <taxon>Bacteria</taxon>
        <taxon>Bacillati</taxon>
        <taxon>Bacillota</taxon>
        <taxon>Bacilli</taxon>
        <taxon>Bacillales</taxon>
        <taxon>Caryophanaceae</taxon>
        <taxon>Sporosarcina</taxon>
    </lineage>
</organism>
<dbReference type="EMBL" id="DYWT01000249">
    <property type="protein sequence ID" value="HJF33252.1"/>
    <property type="molecule type" value="Genomic_DNA"/>
</dbReference>
<comment type="caution">
    <text evidence="2">The sequence shown here is derived from an EMBL/GenBank/DDBJ whole genome shotgun (WGS) entry which is preliminary data.</text>
</comment>
<feature type="domain" description="Metallo-beta-lactamase" evidence="1">
    <location>
        <begin position="35"/>
        <end position="246"/>
    </location>
</feature>
<dbReference type="PANTHER" id="PTHR42951:SF17">
    <property type="entry name" value="METALLO-BETA-LACTAMASE DOMAIN-CONTAINING PROTEIN"/>
    <property type="match status" value="1"/>
</dbReference>
<name>A0A921KEF0_SPOPS</name>
<evidence type="ECO:0000313" key="2">
    <source>
        <dbReference type="EMBL" id="HJF33252.1"/>
    </source>
</evidence>
<dbReference type="CDD" id="cd07721">
    <property type="entry name" value="yflN-like_MBL-fold"/>
    <property type="match status" value="1"/>
</dbReference>
<sequence>MDNSSSTERFLPVTSVNSGEGVEITPDLYCFTIQIVNVCFYGKAGRGADWVLIDAGMPKSATAIKGAAAERFGESNPPKAIILTHAHFDHIGAIIDLLEEWDVPVYAHQLELPYLTGEKDYPKPDGTVEGGLVAKMSPLFPNEGIDIRPHIQELPLDGSIPMMPGWEWIHTPGHSEGHVSLFRKQDGALIAGDAFVTVKQESLYRVFTQELEMNGPPRYLTTDWKAAKTSVEKLASLKPKMAITGHGIPAEGSWLTENLDMLAREFDKRAVPTHGKYVEEE</sequence>
<dbReference type="PANTHER" id="PTHR42951">
    <property type="entry name" value="METALLO-BETA-LACTAMASE DOMAIN-CONTAINING"/>
    <property type="match status" value="1"/>
</dbReference>
<dbReference type="AlphaFoldDB" id="A0A921KEF0"/>
<evidence type="ECO:0000313" key="3">
    <source>
        <dbReference type="Proteomes" id="UP000698173"/>
    </source>
</evidence>
<evidence type="ECO:0000259" key="1">
    <source>
        <dbReference type="SMART" id="SM00849"/>
    </source>
</evidence>
<dbReference type="Pfam" id="PF00753">
    <property type="entry name" value="Lactamase_B"/>
    <property type="match status" value="1"/>
</dbReference>